<dbReference type="InterPro" id="IPR036097">
    <property type="entry name" value="HisK_dim/P_sf"/>
</dbReference>
<dbReference type="SUPFAM" id="SSF55874">
    <property type="entry name" value="ATPase domain of HSP90 chaperone/DNA topoisomerase II/histidine kinase"/>
    <property type="match status" value="1"/>
</dbReference>
<reference evidence="10" key="1">
    <citation type="submission" date="2019-08" db="EMBL/GenBank/DDBJ databases">
        <authorList>
            <person name="Kucharzyk K."/>
            <person name="Murdoch R.W."/>
            <person name="Higgins S."/>
            <person name="Loffler F."/>
        </authorList>
    </citation>
    <scope>NUCLEOTIDE SEQUENCE</scope>
</reference>
<evidence type="ECO:0000256" key="1">
    <source>
        <dbReference type="ARBA" id="ARBA00000085"/>
    </source>
</evidence>
<organism evidence="10">
    <name type="scientific">bioreactor metagenome</name>
    <dbReference type="NCBI Taxonomy" id="1076179"/>
    <lineage>
        <taxon>unclassified sequences</taxon>
        <taxon>metagenomes</taxon>
        <taxon>ecological metagenomes</taxon>
    </lineage>
</organism>
<evidence type="ECO:0000259" key="9">
    <source>
        <dbReference type="PROSITE" id="PS50109"/>
    </source>
</evidence>
<evidence type="ECO:0000256" key="8">
    <source>
        <dbReference type="SAM" id="Phobius"/>
    </source>
</evidence>
<dbReference type="Pfam" id="PF00512">
    <property type="entry name" value="HisKA"/>
    <property type="match status" value="1"/>
</dbReference>
<dbReference type="PROSITE" id="PS50109">
    <property type="entry name" value="HIS_KIN"/>
    <property type="match status" value="1"/>
</dbReference>
<feature type="domain" description="Histidine kinase" evidence="9">
    <location>
        <begin position="225"/>
        <end position="402"/>
    </location>
</feature>
<keyword evidence="8" id="KW-0472">Membrane</keyword>
<comment type="catalytic activity">
    <reaction evidence="1">
        <text>ATP + protein L-histidine = ADP + protein N-phospho-L-histidine.</text>
        <dbReference type="EC" id="2.7.13.3"/>
    </reaction>
</comment>
<dbReference type="InterPro" id="IPR003661">
    <property type="entry name" value="HisK_dim/P_dom"/>
</dbReference>
<feature type="transmembrane region" description="Helical" evidence="8">
    <location>
        <begin position="140"/>
        <end position="162"/>
    </location>
</feature>
<evidence type="ECO:0000256" key="6">
    <source>
        <dbReference type="ARBA" id="ARBA00022777"/>
    </source>
</evidence>
<dbReference type="Gene3D" id="3.30.565.10">
    <property type="entry name" value="Histidine kinase-like ATPase, C-terminal domain"/>
    <property type="match status" value="1"/>
</dbReference>
<keyword evidence="7 8" id="KW-1133">Transmembrane helix</keyword>
<dbReference type="AlphaFoldDB" id="A0A644U0P6"/>
<dbReference type="GO" id="GO:0005886">
    <property type="term" value="C:plasma membrane"/>
    <property type="evidence" value="ECO:0007669"/>
    <property type="project" value="TreeGrafter"/>
</dbReference>
<protein>
    <recommendedName>
        <fullName evidence="2">histidine kinase</fullName>
        <ecNumber evidence="2">2.7.13.3</ecNumber>
    </recommendedName>
</protein>
<dbReference type="EMBL" id="VSSQ01000068">
    <property type="protein sequence ID" value="MPL72793.1"/>
    <property type="molecule type" value="Genomic_DNA"/>
</dbReference>
<dbReference type="EC" id="2.7.13.3" evidence="2"/>
<gene>
    <name evidence="10" type="ORF">SDC9_18583</name>
</gene>
<comment type="caution">
    <text evidence="10">The sequence shown here is derived from an EMBL/GenBank/DDBJ whole genome shotgun (WGS) entry which is preliminary data.</text>
</comment>
<dbReference type="GO" id="GO:0000155">
    <property type="term" value="F:phosphorelay sensor kinase activity"/>
    <property type="evidence" value="ECO:0007669"/>
    <property type="project" value="InterPro"/>
</dbReference>
<evidence type="ECO:0000313" key="10">
    <source>
        <dbReference type="EMBL" id="MPL72793.1"/>
    </source>
</evidence>
<evidence type="ECO:0000256" key="3">
    <source>
        <dbReference type="ARBA" id="ARBA00022553"/>
    </source>
</evidence>
<evidence type="ECO:0000256" key="2">
    <source>
        <dbReference type="ARBA" id="ARBA00012438"/>
    </source>
</evidence>
<dbReference type="InterPro" id="IPR005467">
    <property type="entry name" value="His_kinase_dom"/>
</dbReference>
<dbReference type="InterPro" id="IPR003594">
    <property type="entry name" value="HATPase_dom"/>
</dbReference>
<dbReference type="PANTHER" id="PTHR45436">
    <property type="entry name" value="SENSOR HISTIDINE KINASE YKOH"/>
    <property type="match status" value="1"/>
</dbReference>
<dbReference type="InterPro" id="IPR050428">
    <property type="entry name" value="TCS_sensor_his_kinase"/>
</dbReference>
<feature type="transmembrane region" description="Helical" evidence="8">
    <location>
        <begin position="12"/>
        <end position="34"/>
    </location>
</feature>
<proteinExistence type="predicted"/>
<dbReference type="SMART" id="SM00388">
    <property type="entry name" value="HisKA"/>
    <property type="match status" value="1"/>
</dbReference>
<keyword evidence="5 8" id="KW-0812">Transmembrane</keyword>
<evidence type="ECO:0000256" key="4">
    <source>
        <dbReference type="ARBA" id="ARBA00022679"/>
    </source>
</evidence>
<name>A0A644U0P6_9ZZZZ</name>
<keyword evidence="6" id="KW-0418">Kinase</keyword>
<evidence type="ECO:0000256" key="7">
    <source>
        <dbReference type="ARBA" id="ARBA00022989"/>
    </source>
</evidence>
<keyword evidence="3" id="KW-0597">Phosphoprotein</keyword>
<dbReference type="Gene3D" id="1.10.287.130">
    <property type="match status" value="1"/>
</dbReference>
<dbReference type="InterPro" id="IPR036890">
    <property type="entry name" value="HATPase_C_sf"/>
</dbReference>
<dbReference type="SUPFAM" id="SSF47384">
    <property type="entry name" value="Homodimeric domain of signal transducing histidine kinase"/>
    <property type="match status" value="1"/>
</dbReference>
<sequence length="428" mass="49759">MKNRNLLTSIILRTTITITIILSVWASLVFFAIINEVNDEIDDSLDLYCDYLISQKKQGKEIIETQTNSNNVFFITPVDINTALSNQKSYYRDTMIYLYDKMETEPARALTQYFIDEGNRAYKIEIFTSSIEKKDLIETIAWWLFTLALILLLTIIIVYVWIYKKSMKPLYLLLNWQKNYNLGKKNQPLPQMSSIKEFQELYIATNQSTQRVEKAFEEQKNFIGNASHEIQTPLAISINRLENILNQDISEELAEEIVKTISTLEHLTRLNKTLLLLTKIENNQFLEKENLSLASIVNNSMEVFKEIYEYKSIKSSIEVESDLNVNINKTLCEVLINNLIKNAFIHNIENGEISIKIYSNKIVFSNTSKSNELDAEKIFQRFFKESSSNSSIGLGLSLVKSICNNNNIKLDYYWQNNLHNFCLCFFKC</sequence>
<dbReference type="Pfam" id="PF02518">
    <property type="entry name" value="HATPase_c"/>
    <property type="match status" value="1"/>
</dbReference>
<dbReference type="PANTHER" id="PTHR45436:SF5">
    <property type="entry name" value="SENSOR HISTIDINE KINASE TRCS"/>
    <property type="match status" value="1"/>
</dbReference>
<dbReference type="CDD" id="cd00082">
    <property type="entry name" value="HisKA"/>
    <property type="match status" value="1"/>
</dbReference>
<keyword evidence="4" id="KW-0808">Transferase</keyword>
<evidence type="ECO:0000256" key="5">
    <source>
        <dbReference type="ARBA" id="ARBA00022692"/>
    </source>
</evidence>
<accession>A0A644U0P6</accession>